<dbReference type="InterPro" id="IPR037524">
    <property type="entry name" value="PA14/GLEYA"/>
</dbReference>
<dbReference type="Gene3D" id="3.40.50.1700">
    <property type="entry name" value="Glycoside hydrolase family 3 C-terminal domain"/>
    <property type="match status" value="1"/>
</dbReference>
<evidence type="ECO:0000256" key="2">
    <source>
        <dbReference type="ARBA" id="ARBA00004987"/>
    </source>
</evidence>
<sequence length="858" mass="94120">MDTPLTDVEDLVEQLTLEEKVSLLSGADGWHTQNIVRLGIGSIKATDGPAGARGELSVGGQTAALLPAPVLQAATWSKECVKALGRILSSEAQSKSADILLAPTICCMRNPLGGRNFESFSEDPVLSGKLGIEYVAGVQESGKVAATAKHYVANEQEYHRFSVSAELEETALREIYLRPFEMFVKSDHPPHCLMTAYNRVNLEHMDMHETLVKRVLREEWGYQGLVMSDWGGTNSTVQSVLAGCDLEMPGPPLRRGSKLLAELTSSQDSELRRAIDESCTRLLALAKRSGKIGLNAIDTENSRHRPEATCTSRDDLATLRRIAGFGTVLLKNDRQALPLDPASLHGKNIAFIGQNAVKGASNGGGSAAINPQYLSQPLDSFCTALSDEGINATVRSALGCRTDKWLPLLSKTTWRVAPETDDLLMVEFFSSIDCTGPIIEQQLRQSSNVDLFDSGPASLRDSGKPYSLRLTSTLIPAMSGTHSFGLSSVGNAKLYINDDLLLDNTHWKGLSETFYAFGSPESRVSVAMQAGQSYTVRVESWSKAGNEENSDSSDNADSMHVYGAQPSVRLGFLEEEKSTILEAVELAKSSDLVVVIIGLSEEWESEGYDRQTMDLPGKQDELVSSLLDSVELRERIIVVNQSGSPVHMPWQEKAPTILQAWYGGQEAGNTLADVLLGYTSPNGRLPMTWPRSYSDLPFAKDPATWPGIDGVVKYREGVKVGYRWFHDTETEPQWWFGYGLSYTTFSHTILSISTLRDKWIATVRVTNTRYVAAEELVQVYVWPSQQPSLKSLAAFERTCLIRPGDEEVLKVEIQLRDIANWVDGGWHLSEGSYAVACAKHAGDRDMSVQYVTIAHATL</sequence>
<accession>A0AB34KKC4</accession>
<dbReference type="RefSeq" id="XP_069227382.1">
    <property type="nucleotide sequence ID" value="XM_069375292.1"/>
</dbReference>
<dbReference type="Gene3D" id="2.60.120.260">
    <property type="entry name" value="Galactose-binding domain-like"/>
    <property type="match status" value="1"/>
</dbReference>
<comment type="catalytic activity">
    <reaction evidence="1 10">
        <text>Hydrolysis of terminal, non-reducing beta-D-glucosyl residues with release of beta-D-glucose.</text>
        <dbReference type="EC" id="3.2.1.21"/>
    </reaction>
</comment>
<comment type="similarity">
    <text evidence="3 10">Belongs to the glycosyl hydrolase 3 family.</text>
</comment>
<dbReference type="GO" id="GO:0009251">
    <property type="term" value="P:glucan catabolic process"/>
    <property type="evidence" value="ECO:0007669"/>
    <property type="project" value="TreeGrafter"/>
</dbReference>
<organism evidence="12 13">
    <name type="scientific">Cladosporium halotolerans</name>
    <dbReference type="NCBI Taxonomy" id="1052096"/>
    <lineage>
        <taxon>Eukaryota</taxon>
        <taxon>Fungi</taxon>
        <taxon>Dikarya</taxon>
        <taxon>Ascomycota</taxon>
        <taxon>Pezizomycotina</taxon>
        <taxon>Dothideomycetes</taxon>
        <taxon>Dothideomycetidae</taxon>
        <taxon>Cladosporiales</taxon>
        <taxon>Cladosporiaceae</taxon>
        <taxon>Cladosporium</taxon>
    </lineage>
</organism>
<keyword evidence="6" id="KW-0325">Glycoprotein</keyword>
<dbReference type="InterPro" id="IPR019800">
    <property type="entry name" value="Glyco_hydro_3_AS"/>
</dbReference>
<dbReference type="InterPro" id="IPR002772">
    <property type="entry name" value="Glyco_hydro_3_C"/>
</dbReference>
<evidence type="ECO:0000256" key="9">
    <source>
        <dbReference type="ARBA" id="ARBA00023326"/>
    </source>
</evidence>
<comment type="pathway">
    <text evidence="2 10">Glycan metabolism; cellulose degradation.</text>
</comment>
<dbReference type="InterPro" id="IPR026891">
    <property type="entry name" value="Fn3-like"/>
</dbReference>
<dbReference type="GO" id="GO:0008422">
    <property type="term" value="F:beta-glucosidase activity"/>
    <property type="evidence" value="ECO:0007669"/>
    <property type="project" value="UniProtKB-EC"/>
</dbReference>
<keyword evidence="13" id="KW-1185">Reference proteome</keyword>
<protein>
    <recommendedName>
        <fullName evidence="4 10">beta-glucosidase</fullName>
        <ecNumber evidence="4 10">3.2.1.21</ecNumber>
    </recommendedName>
</protein>
<dbReference type="SMART" id="SM01217">
    <property type="entry name" value="Fn3_like"/>
    <property type="match status" value="1"/>
</dbReference>
<dbReference type="Pfam" id="PF01915">
    <property type="entry name" value="Glyco_hydro_3_C"/>
    <property type="match status" value="1"/>
</dbReference>
<keyword evidence="5 10" id="KW-0378">Hydrolase</keyword>
<dbReference type="PANTHER" id="PTHR42715">
    <property type="entry name" value="BETA-GLUCOSIDASE"/>
    <property type="match status" value="1"/>
</dbReference>
<keyword evidence="7 10" id="KW-0119">Carbohydrate metabolism</keyword>
<dbReference type="Pfam" id="PF00933">
    <property type="entry name" value="Glyco_hydro_3"/>
    <property type="match status" value="1"/>
</dbReference>
<keyword evidence="8 10" id="KW-0326">Glycosidase</keyword>
<dbReference type="SUPFAM" id="SSF56988">
    <property type="entry name" value="Anthrax protective antigen"/>
    <property type="match status" value="1"/>
</dbReference>
<evidence type="ECO:0000256" key="1">
    <source>
        <dbReference type="ARBA" id="ARBA00000448"/>
    </source>
</evidence>
<reference evidence="12 13" key="1">
    <citation type="journal article" date="2020" name="Microbiol. Resour. Announc.">
        <title>Draft Genome Sequence of a Cladosporium Species Isolated from the Mesophotic Ascidian Didemnum maculosum.</title>
        <authorList>
            <person name="Gioti A."/>
            <person name="Siaperas R."/>
            <person name="Nikolaivits E."/>
            <person name="Le Goff G."/>
            <person name="Ouazzani J."/>
            <person name="Kotoulas G."/>
            <person name="Topakas E."/>
        </authorList>
    </citation>
    <scope>NUCLEOTIDE SEQUENCE [LARGE SCALE GENOMIC DNA]</scope>
    <source>
        <strain evidence="12 13">TM138-S3</strain>
    </source>
</reference>
<dbReference type="AlphaFoldDB" id="A0AB34KKC4"/>
<dbReference type="SUPFAM" id="SSF52279">
    <property type="entry name" value="Beta-D-glucan exohydrolase, C-terminal domain"/>
    <property type="match status" value="1"/>
</dbReference>
<feature type="domain" description="PA14" evidence="11">
    <location>
        <begin position="419"/>
        <end position="577"/>
    </location>
</feature>
<evidence type="ECO:0000256" key="7">
    <source>
        <dbReference type="ARBA" id="ARBA00023277"/>
    </source>
</evidence>
<dbReference type="InterPro" id="IPR036962">
    <property type="entry name" value="Glyco_hydro_3_N_sf"/>
</dbReference>
<evidence type="ECO:0000256" key="3">
    <source>
        <dbReference type="ARBA" id="ARBA00005336"/>
    </source>
</evidence>
<dbReference type="SMART" id="SM00758">
    <property type="entry name" value="PA14"/>
    <property type="match status" value="1"/>
</dbReference>
<evidence type="ECO:0000259" key="11">
    <source>
        <dbReference type="PROSITE" id="PS51820"/>
    </source>
</evidence>
<dbReference type="EMBL" id="JAAQHG020000027">
    <property type="protein sequence ID" value="KAL1584276.1"/>
    <property type="molecule type" value="Genomic_DNA"/>
</dbReference>
<evidence type="ECO:0000313" key="12">
    <source>
        <dbReference type="EMBL" id="KAL1584276.1"/>
    </source>
</evidence>
<dbReference type="Pfam" id="PF14310">
    <property type="entry name" value="Fn3-like"/>
    <property type="match status" value="1"/>
</dbReference>
<dbReference type="Pfam" id="PF07691">
    <property type="entry name" value="PA14"/>
    <property type="match status" value="1"/>
</dbReference>
<evidence type="ECO:0000256" key="6">
    <source>
        <dbReference type="ARBA" id="ARBA00023180"/>
    </source>
</evidence>
<evidence type="ECO:0000313" key="13">
    <source>
        <dbReference type="Proteomes" id="UP000803884"/>
    </source>
</evidence>
<comment type="caution">
    <text evidence="12">The sequence shown here is derived from an EMBL/GenBank/DDBJ whole genome shotgun (WGS) entry which is preliminary data.</text>
</comment>
<dbReference type="InterPro" id="IPR013783">
    <property type="entry name" value="Ig-like_fold"/>
</dbReference>
<keyword evidence="9 10" id="KW-0624">Polysaccharide degradation</keyword>
<gene>
    <name evidence="12" type="ORF">WHR41_06687</name>
</gene>
<dbReference type="GeneID" id="96008130"/>
<dbReference type="EC" id="3.2.1.21" evidence="4 10"/>
<evidence type="ECO:0000256" key="5">
    <source>
        <dbReference type="ARBA" id="ARBA00022801"/>
    </source>
</evidence>
<dbReference type="PROSITE" id="PS51820">
    <property type="entry name" value="PA14"/>
    <property type="match status" value="1"/>
</dbReference>
<evidence type="ECO:0000256" key="4">
    <source>
        <dbReference type="ARBA" id="ARBA00012744"/>
    </source>
</evidence>
<dbReference type="SUPFAM" id="SSF51445">
    <property type="entry name" value="(Trans)glycosidases"/>
    <property type="match status" value="1"/>
</dbReference>
<dbReference type="Gene3D" id="3.20.20.300">
    <property type="entry name" value="Glycoside hydrolase, family 3, N-terminal domain"/>
    <property type="match status" value="1"/>
</dbReference>
<dbReference type="Gene3D" id="2.60.40.10">
    <property type="entry name" value="Immunoglobulins"/>
    <property type="match status" value="1"/>
</dbReference>
<dbReference type="InterPro" id="IPR036881">
    <property type="entry name" value="Glyco_hydro_3_C_sf"/>
</dbReference>
<dbReference type="PANTHER" id="PTHR42715:SF3">
    <property type="entry name" value="BETA-GLUCOSIDASE B-RELATED"/>
    <property type="match status" value="1"/>
</dbReference>
<dbReference type="InterPro" id="IPR017853">
    <property type="entry name" value="GH"/>
</dbReference>
<evidence type="ECO:0000256" key="8">
    <source>
        <dbReference type="ARBA" id="ARBA00023295"/>
    </source>
</evidence>
<dbReference type="InterPro" id="IPR001764">
    <property type="entry name" value="Glyco_hydro_3_N"/>
</dbReference>
<proteinExistence type="inferred from homology"/>
<dbReference type="Proteomes" id="UP000803884">
    <property type="component" value="Unassembled WGS sequence"/>
</dbReference>
<dbReference type="InterPro" id="IPR011658">
    <property type="entry name" value="PA14_dom"/>
</dbReference>
<dbReference type="InterPro" id="IPR050288">
    <property type="entry name" value="Cellulose_deg_GH3"/>
</dbReference>
<name>A0AB34KKC4_9PEZI</name>
<dbReference type="PROSITE" id="PS00775">
    <property type="entry name" value="GLYCOSYL_HYDROL_F3"/>
    <property type="match status" value="1"/>
</dbReference>
<evidence type="ECO:0000256" key="10">
    <source>
        <dbReference type="RuleBase" id="RU361161"/>
    </source>
</evidence>
<dbReference type="PRINTS" id="PR00133">
    <property type="entry name" value="GLHYDRLASE3"/>
</dbReference>